<reference evidence="3" key="1">
    <citation type="submission" date="2019-06" db="EMBL/GenBank/DDBJ databases">
        <authorList>
            <person name="Le Quere A."/>
            <person name="Colella S."/>
        </authorList>
    </citation>
    <scope>NUCLEOTIDE SEQUENCE</scope>
    <source>
        <strain evidence="3">EmedicaeMD41</strain>
    </source>
</reference>
<dbReference type="EMBL" id="CABFNB010000029">
    <property type="protein sequence ID" value="VTZ59780.1"/>
    <property type="molecule type" value="Genomic_DNA"/>
</dbReference>
<gene>
    <name evidence="3" type="ORF">EMEDMD4_1240008</name>
</gene>
<keyword evidence="2" id="KW-0812">Transmembrane</keyword>
<evidence type="ECO:0000256" key="1">
    <source>
        <dbReference type="SAM" id="MobiDB-lite"/>
    </source>
</evidence>
<evidence type="ECO:0000256" key="2">
    <source>
        <dbReference type="SAM" id="Phobius"/>
    </source>
</evidence>
<name>A0A508WQL9_9HYPH</name>
<feature type="region of interest" description="Disordered" evidence="1">
    <location>
        <begin position="93"/>
        <end position="124"/>
    </location>
</feature>
<sequence>MRSPGCRWGIFGGWFMGAGTLVVLPLAAGREARHRPRPLTGLAIDPHQWKWELNMDDNETKSAGPIEPASDLSDIAAHSAVSIFWTLRHSLPASPRTSKRNRQGRSNPDRHPDDEPESGSSGII</sequence>
<organism evidence="3">
    <name type="scientific">Sinorhizobium medicae</name>
    <dbReference type="NCBI Taxonomy" id="110321"/>
    <lineage>
        <taxon>Bacteria</taxon>
        <taxon>Pseudomonadati</taxon>
        <taxon>Pseudomonadota</taxon>
        <taxon>Alphaproteobacteria</taxon>
        <taxon>Hyphomicrobiales</taxon>
        <taxon>Rhizobiaceae</taxon>
        <taxon>Sinorhizobium/Ensifer group</taxon>
        <taxon>Sinorhizobium</taxon>
    </lineage>
</organism>
<feature type="transmembrane region" description="Helical" evidence="2">
    <location>
        <begin position="6"/>
        <end position="28"/>
    </location>
</feature>
<keyword evidence="2" id="KW-1133">Transmembrane helix</keyword>
<dbReference type="AlphaFoldDB" id="A0A508WQL9"/>
<proteinExistence type="predicted"/>
<protein>
    <submittedName>
        <fullName evidence="3">Uncharacterized protein</fullName>
    </submittedName>
</protein>
<accession>A0A508WQL9</accession>
<dbReference type="Proteomes" id="UP000507954">
    <property type="component" value="Unassembled WGS sequence"/>
</dbReference>
<evidence type="ECO:0000313" key="3">
    <source>
        <dbReference type="EMBL" id="VTZ59780.1"/>
    </source>
</evidence>
<keyword evidence="2" id="KW-0472">Membrane</keyword>